<gene>
    <name evidence="4" type="ORF">BSAL_52850</name>
</gene>
<dbReference type="AlphaFoldDB" id="A0A0S4II93"/>
<keyword evidence="2" id="KW-0732">Signal</keyword>
<evidence type="ECO:0000256" key="1">
    <source>
        <dbReference type="SAM" id="MobiDB-lite"/>
    </source>
</evidence>
<dbReference type="SUPFAM" id="SSF110296">
    <property type="entry name" value="Oligoxyloglucan reducing end-specific cellobiohydrolase"/>
    <property type="match status" value="1"/>
</dbReference>
<dbReference type="OrthoDB" id="3679835at2759"/>
<feature type="compositionally biased region" description="Low complexity" evidence="1">
    <location>
        <begin position="298"/>
        <end position="309"/>
    </location>
</feature>
<feature type="compositionally biased region" description="Basic and acidic residues" evidence="1">
    <location>
        <begin position="236"/>
        <end position="246"/>
    </location>
</feature>
<dbReference type="Proteomes" id="UP000051952">
    <property type="component" value="Unassembled WGS sequence"/>
</dbReference>
<name>A0A0S4II93_BODSA</name>
<evidence type="ECO:0000256" key="2">
    <source>
        <dbReference type="SAM" id="SignalP"/>
    </source>
</evidence>
<dbReference type="Gene3D" id="2.130.10.10">
    <property type="entry name" value="YVTN repeat-like/Quinoprotein amine dehydrogenase"/>
    <property type="match status" value="1"/>
</dbReference>
<evidence type="ECO:0000313" key="5">
    <source>
        <dbReference type="Proteomes" id="UP000051952"/>
    </source>
</evidence>
<reference evidence="5" key="1">
    <citation type="submission" date="2015-09" db="EMBL/GenBank/DDBJ databases">
        <authorList>
            <consortium name="Pathogen Informatics"/>
        </authorList>
    </citation>
    <scope>NUCLEOTIDE SEQUENCE [LARGE SCALE GENOMIC DNA]</scope>
    <source>
        <strain evidence="5">Lake Konstanz</strain>
    </source>
</reference>
<dbReference type="CDD" id="cd15482">
    <property type="entry name" value="Sialidase_non-viral"/>
    <property type="match status" value="1"/>
</dbReference>
<dbReference type="GO" id="GO:0004197">
    <property type="term" value="F:cysteine-type endopeptidase activity"/>
    <property type="evidence" value="ECO:0007669"/>
    <property type="project" value="InterPro"/>
</dbReference>
<sequence length="592" mass="62166">MATNVVVMALVGAVLAASAVAALSTATATTTVFPKGWTDLYQAPYQNNPTIMMSLACIEDNLCYAPGATNGQGVNIFNFDGSINAPWNPMQMDVTGMEIMILSIGAGGTAAGATRMSIGAGGTAQVPHGVAGGPDIFGGLVFLANTTTWATPLAVPFTATTSVAVDKETGLRQAFPDELSTTNVIWVSTDGGFTFGSKNVSGAPLPTPNCTYIRYIANPTPDVIYLTLGNFPGNKDSRGSDSELAQRARRLRKSPHQPFSYKRHEHSEVVFDGKGGVRHVRTSALQARAERNAKGPFGSSSSSSSSGSDSNCGYSAAILKSSDGGNTWSTILQSTGSWYPNEIACSNATHCVFVAEGEETGAMVYRTTDGQNFELTLHAPNNATVSRFLQTAAISPANPNIVLVGGGRQTQSGTDEGLFYGSEDGGVTWTEHQKVEFIVEAMQISFGRDGTAFAVAESEFQACTILRYNPNGPVMTPAPAYLGNYTQRACNQSSPCTEGCVSTSLPQNVCLQMDGGGSFMSRCDMQGQVLVQSAYILSTTCEGPAEEQVAPLATCLNGNSNSLEFFCGSTGDDDALTTSKLSGFRAKSIRKA</sequence>
<proteinExistence type="predicted"/>
<organism evidence="4 5">
    <name type="scientific">Bodo saltans</name>
    <name type="common">Flagellated protozoan</name>
    <dbReference type="NCBI Taxonomy" id="75058"/>
    <lineage>
        <taxon>Eukaryota</taxon>
        <taxon>Discoba</taxon>
        <taxon>Euglenozoa</taxon>
        <taxon>Kinetoplastea</taxon>
        <taxon>Metakinetoplastina</taxon>
        <taxon>Eubodonida</taxon>
        <taxon>Bodonidae</taxon>
        <taxon>Bodo</taxon>
    </lineage>
</organism>
<feature type="region of interest" description="Disordered" evidence="1">
    <location>
        <begin position="287"/>
        <end position="309"/>
    </location>
</feature>
<dbReference type="InterPro" id="IPR015943">
    <property type="entry name" value="WD40/YVTN_repeat-like_dom_sf"/>
</dbReference>
<keyword evidence="5" id="KW-1185">Reference proteome</keyword>
<feature type="domain" description="DUF3586" evidence="3">
    <location>
        <begin position="471"/>
        <end position="544"/>
    </location>
</feature>
<feature type="chain" id="PRO_5006621320" evidence="2">
    <location>
        <begin position="17"/>
        <end position="592"/>
    </location>
</feature>
<evidence type="ECO:0000313" key="4">
    <source>
        <dbReference type="EMBL" id="CUE71097.1"/>
    </source>
</evidence>
<dbReference type="VEuPathDB" id="TriTrypDB:BSAL_08010"/>
<feature type="signal peptide" evidence="2">
    <location>
        <begin position="1"/>
        <end position="16"/>
    </location>
</feature>
<dbReference type="InterPro" id="IPR021981">
    <property type="entry name" value="DUF3586"/>
</dbReference>
<accession>A0A0S4II93</accession>
<evidence type="ECO:0000259" key="3">
    <source>
        <dbReference type="Pfam" id="PF12131"/>
    </source>
</evidence>
<dbReference type="Pfam" id="PF12131">
    <property type="entry name" value="DUF3586"/>
    <property type="match status" value="1"/>
</dbReference>
<feature type="region of interest" description="Disordered" evidence="1">
    <location>
        <begin position="236"/>
        <end position="265"/>
    </location>
</feature>
<dbReference type="EMBL" id="CYKH01000100">
    <property type="protein sequence ID" value="CUE71097.1"/>
    <property type="molecule type" value="Genomic_DNA"/>
</dbReference>
<protein>
    <submittedName>
        <fullName evidence="4">Membrane-associated protein, putative</fullName>
    </submittedName>
</protein>